<comment type="caution">
    <text evidence="2">The sequence shown here is derived from an EMBL/GenBank/DDBJ whole genome shotgun (WGS) entry which is preliminary data.</text>
</comment>
<feature type="region of interest" description="Disordered" evidence="1">
    <location>
        <begin position="1"/>
        <end position="52"/>
    </location>
</feature>
<dbReference type="AlphaFoldDB" id="A0A819CLT9"/>
<evidence type="ECO:0000256" key="1">
    <source>
        <dbReference type="SAM" id="MobiDB-lite"/>
    </source>
</evidence>
<gene>
    <name evidence="2" type="ORF">JBS370_LOCUS16072</name>
</gene>
<sequence length="119" mass="13651">MKYNIHDGDQFHVDLKPDPFKSQHSNRTVDITRNTHEKKLTNNSTSSEDDKKLLPFSFDSLQNLSNQNDTNILQSFIQLDQFYSSIDKNSQILKQNSNNDDDDDLLSAAAVVCTQMKKN</sequence>
<reference evidence="2" key="1">
    <citation type="submission" date="2021-02" db="EMBL/GenBank/DDBJ databases">
        <authorList>
            <person name="Nowell W R."/>
        </authorList>
    </citation>
    <scope>NUCLEOTIDE SEQUENCE</scope>
</reference>
<protein>
    <submittedName>
        <fullName evidence="2">Uncharacterized protein</fullName>
    </submittedName>
</protein>
<dbReference type="EMBL" id="CAJOBD010001583">
    <property type="protein sequence ID" value="CAF3814522.1"/>
    <property type="molecule type" value="Genomic_DNA"/>
</dbReference>
<proteinExistence type="predicted"/>
<organism evidence="2 3">
    <name type="scientific">Rotaria sordida</name>
    <dbReference type="NCBI Taxonomy" id="392033"/>
    <lineage>
        <taxon>Eukaryota</taxon>
        <taxon>Metazoa</taxon>
        <taxon>Spiralia</taxon>
        <taxon>Gnathifera</taxon>
        <taxon>Rotifera</taxon>
        <taxon>Eurotatoria</taxon>
        <taxon>Bdelloidea</taxon>
        <taxon>Philodinida</taxon>
        <taxon>Philodinidae</taxon>
        <taxon>Rotaria</taxon>
    </lineage>
</organism>
<feature type="compositionally biased region" description="Basic and acidic residues" evidence="1">
    <location>
        <begin position="1"/>
        <end position="21"/>
    </location>
</feature>
<name>A0A819CLT9_9BILA</name>
<feature type="compositionally biased region" description="Polar residues" evidence="1">
    <location>
        <begin position="22"/>
        <end position="32"/>
    </location>
</feature>
<evidence type="ECO:0000313" key="2">
    <source>
        <dbReference type="EMBL" id="CAF3814522.1"/>
    </source>
</evidence>
<accession>A0A819CLT9</accession>
<evidence type="ECO:0000313" key="3">
    <source>
        <dbReference type="Proteomes" id="UP000663836"/>
    </source>
</evidence>
<dbReference type="Proteomes" id="UP000663836">
    <property type="component" value="Unassembled WGS sequence"/>
</dbReference>